<protein>
    <recommendedName>
        <fullName evidence="4">Type 1 periplasmic binding fold superfamily protein</fullName>
    </recommendedName>
</protein>
<sequence>MKKLFRPYFAFLMLGSLLFTAASCGDDDPAPDEEEDQELITTATLTLVPEGKGQTVTATFSDPDGPGGTNATIETLNLAPNTTYNAAITFSDDSQTPPVDITAEIEAEGDEHQIFYEVLNTVSGQNLQENLAVTNRNNDVNGLPLGLTATVTTENTSSGALRVTLKHQGEKKNASSGISVGETDVQAEFPVVIQ</sequence>
<accession>A0A239CT05</accession>
<evidence type="ECO:0000256" key="1">
    <source>
        <dbReference type="SAM" id="SignalP"/>
    </source>
</evidence>
<organism evidence="2 3">
    <name type="scientific">Pontibacter ummariensis</name>
    <dbReference type="NCBI Taxonomy" id="1610492"/>
    <lineage>
        <taxon>Bacteria</taxon>
        <taxon>Pseudomonadati</taxon>
        <taxon>Bacteroidota</taxon>
        <taxon>Cytophagia</taxon>
        <taxon>Cytophagales</taxon>
        <taxon>Hymenobacteraceae</taxon>
        <taxon>Pontibacter</taxon>
    </lineage>
</organism>
<reference evidence="3" key="1">
    <citation type="submission" date="2017-06" db="EMBL/GenBank/DDBJ databases">
        <authorList>
            <person name="Varghese N."/>
            <person name="Submissions S."/>
        </authorList>
    </citation>
    <scope>NUCLEOTIDE SEQUENCE [LARGE SCALE GENOMIC DNA]</scope>
    <source>
        <strain evidence="3">NKM1</strain>
    </source>
</reference>
<evidence type="ECO:0000313" key="3">
    <source>
        <dbReference type="Proteomes" id="UP000198432"/>
    </source>
</evidence>
<keyword evidence="1" id="KW-0732">Signal</keyword>
<dbReference type="Proteomes" id="UP000198432">
    <property type="component" value="Unassembled WGS sequence"/>
</dbReference>
<evidence type="ECO:0008006" key="4">
    <source>
        <dbReference type="Google" id="ProtNLM"/>
    </source>
</evidence>
<dbReference type="AlphaFoldDB" id="A0A239CT05"/>
<dbReference type="RefSeq" id="WP_106219061.1">
    <property type="nucleotide sequence ID" value="NZ_FZOQ01000003.1"/>
</dbReference>
<gene>
    <name evidence="2" type="ORF">SAMN06296052_103234</name>
</gene>
<dbReference type="OrthoDB" id="713689at2"/>
<dbReference type="PROSITE" id="PS51257">
    <property type="entry name" value="PROKAR_LIPOPROTEIN"/>
    <property type="match status" value="1"/>
</dbReference>
<proteinExistence type="predicted"/>
<feature type="signal peptide" evidence="1">
    <location>
        <begin position="1"/>
        <end position="21"/>
    </location>
</feature>
<name>A0A239CT05_9BACT</name>
<keyword evidence="3" id="KW-1185">Reference proteome</keyword>
<evidence type="ECO:0000313" key="2">
    <source>
        <dbReference type="EMBL" id="SNS23315.1"/>
    </source>
</evidence>
<feature type="chain" id="PRO_5012218467" description="Type 1 periplasmic binding fold superfamily protein" evidence="1">
    <location>
        <begin position="22"/>
        <end position="194"/>
    </location>
</feature>
<dbReference type="EMBL" id="FZOQ01000003">
    <property type="protein sequence ID" value="SNS23315.1"/>
    <property type="molecule type" value="Genomic_DNA"/>
</dbReference>